<organism evidence="2 3">
    <name type="scientific">Cylindrobasidium torrendii FP15055 ss-10</name>
    <dbReference type="NCBI Taxonomy" id="1314674"/>
    <lineage>
        <taxon>Eukaryota</taxon>
        <taxon>Fungi</taxon>
        <taxon>Dikarya</taxon>
        <taxon>Basidiomycota</taxon>
        <taxon>Agaricomycotina</taxon>
        <taxon>Agaricomycetes</taxon>
        <taxon>Agaricomycetidae</taxon>
        <taxon>Agaricales</taxon>
        <taxon>Marasmiineae</taxon>
        <taxon>Physalacriaceae</taxon>
        <taxon>Cylindrobasidium</taxon>
    </lineage>
</organism>
<keyword evidence="3" id="KW-1185">Reference proteome</keyword>
<gene>
    <name evidence="2" type="ORF">CYLTODRAFT_417014</name>
</gene>
<feature type="region of interest" description="Disordered" evidence="1">
    <location>
        <begin position="108"/>
        <end position="141"/>
    </location>
</feature>
<proteinExistence type="predicted"/>
<dbReference type="OrthoDB" id="2938947at2759"/>
<accession>A0A0D7BSF0</accession>
<feature type="compositionally biased region" description="Low complexity" evidence="1">
    <location>
        <begin position="114"/>
        <end position="132"/>
    </location>
</feature>
<dbReference type="STRING" id="1314674.A0A0D7BSF0"/>
<dbReference type="EMBL" id="KN880436">
    <property type="protein sequence ID" value="KIY73322.1"/>
    <property type="molecule type" value="Genomic_DNA"/>
</dbReference>
<evidence type="ECO:0000313" key="2">
    <source>
        <dbReference type="EMBL" id="KIY73322.1"/>
    </source>
</evidence>
<evidence type="ECO:0000256" key="1">
    <source>
        <dbReference type="SAM" id="MobiDB-lite"/>
    </source>
</evidence>
<sequence>MSSLHSNPEANETGGPPALVMFRKDESASAAQVLAQLKYFERGCDFFGKFVVSEVQWWKVQAAPYHEFLVVQVDAVADDPTGVLRGWENHTLAVLIDRNVDLDTSARAARRNSRLSSGSSASSRSEPSTASAPDLTSNSALNSANDDREGFRLPAISQASLRASSNGWNYLFGHAAFDRFWTYPGKSMSHITARKKADFVGRIKFDSTMRPFLFEELAMMAKVTSTAGPVYQANTTMCYWYVASIWGMISMLYPDVMAERNKIAGSFKKVKPKQLFGVNPPHEVDKLFKMFKPEWAEYEAEMKGLQQNAQEREQAKIREIELKAELKFKEDAERQAEAQRQAEQRAEAAEADRQKAEADRQKAEAKYKEDAERQAEAQRQVEQRAEAAERELEILKRQLGLSGSAKTS</sequence>
<dbReference type="Proteomes" id="UP000054007">
    <property type="component" value="Unassembled WGS sequence"/>
</dbReference>
<dbReference type="AlphaFoldDB" id="A0A0D7BSF0"/>
<evidence type="ECO:0000313" key="3">
    <source>
        <dbReference type="Proteomes" id="UP000054007"/>
    </source>
</evidence>
<reference evidence="2 3" key="1">
    <citation type="journal article" date="2015" name="Fungal Genet. Biol.">
        <title>Evolution of novel wood decay mechanisms in Agaricales revealed by the genome sequences of Fistulina hepatica and Cylindrobasidium torrendii.</title>
        <authorList>
            <person name="Floudas D."/>
            <person name="Held B.W."/>
            <person name="Riley R."/>
            <person name="Nagy L.G."/>
            <person name="Koehler G."/>
            <person name="Ransdell A.S."/>
            <person name="Younus H."/>
            <person name="Chow J."/>
            <person name="Chiniquy J."/>
            <person name="Lipzen A."/>
            <person name="Tritt A."/>
            <person name="Sun H."/>
            <person name="Haridas S."/>
            <person name="LaButti K."/>
            <person name="Ohm R.A."/>
            <person name="Kues U."/>
            <person name="Blanchette R.A."/>
            <person name="Grigoriev I.V."/>
            <person name="Minto R.E."/>
            <person name="Hibbett D.S."/>
        </authorList>
    </citation>
    <scope>NUCLEOTIDE SEQUENCE [LARGE SCALE GENOMIC DNA]</scope>
    <source>
        <strain evidence="2 3">FP15055 ss-10</strain>
    </source>
</reference>
<name>A0A0D7BSF0_9AGAR</name>
<feature type="region of interest" description="Disordered" evidence="1">
    <location>
        <begin position="333"/>
        <end position="386"/>
    </location>
</feature>
<protein>
    <submittedName>
        <fullName evidence="2">Uncharacterized protein</fullName>
    </submittedName>
</protein>